<evidence type="ECO:0000256" key="8">
    <source>
        <dbReference type="ARBA" id="ARBA00022840"/>
    </source>
</evidence>
<dbReference type="GO" id="GO:0051607">
    <property type="term" value="P:defense response to virus"/>
    <property type="evidence" value="ECO:0007669"/>
    <property type="project" value="UniProtKB-KW"/>
</dbReference>
<keyword evidence="6" id="KW-0378">Hydrolase</keyword>
<evidence type="ECO:0000256" key="5">
    <source>
        <dbReference type="ARBA" id="ARBA00022741"/>
    </source>
</evidence>
<dbReference type="GO" id="GO:0046872">
    <property type="term" value="F:metal ion binding"/>
    <property type="evidence" value="ECO:0007669"/>
    <property type="project" value="UniProtKB-KW"/>
</dbReference>
<keyword evidence="4" id="KW-0479">Metal-binding</keyword>
<dbReference type="InterPro" id="IPR027417">
    <property type="entry name" value="P-loop_NTPase"/>
</dbReference>
<dbReference type="GO" id="GO:0004518">
    <property type="term" value="F:nuclease activity"/>
    <property type="evidence" value="ECO:0007669"/>
    <property type="project" value="UniProtKB-KW"/>
</dbReference>
<reference evidence="11" key="1">
    <citation type="journal article" date="2020" name="mSystems">
        <title>Genome- and Community-Level Interaction Insights into Carbon Utilization and Element Cycling Functions of Hydrothermarchaeota in Hydrothermal Sediment.</title>
        <authorList>
            <person name="Zhou Z."/>
            <person name="Liu Y."/>
            <person name="Xu W."/>
            <person name="Pan J."/>
            <person name="Luo Z.H."/>
            <person name="Li M."/>
        </authorList>
    </citation>
    <scope>NUCLEOTIDE SEQUENCE [LARGE SCALE GENOMIC DNA]</scope>
    <source>
        <strain evidence="11">HyVt-523</strain>
    </source>
</reference>
<gene>
    <name evidence="11" type="primary">cas3</name>
    <name evidence="11" type="ORF">ENJ85_03145</name>
</gene>
<keyword evidence="9" id="KW-0051">Antiviral defense</keyword>
<evidence type="ECO:0000256" key="1">
    <source>
        <dbReference type="ARBA" id="ARBA00006847"/>
    </source>
</evidence>
<dbReference type="InterPro" id="IPR006474">
    <property type="entry name" value="Helicase_Cas3_CRISPR-ass_core"/>
</dbReference>
<evidence type="ECO:0000256" key="3">
    <source>
        <dbReference type="ARBA" id="ARBA00022722"/>
    </source>
</evidence>
<dbReference type="AlphaFoldDB" id="A0A7C5SQ31"/>
<dbReference type="GO" id="GO:0005524">
    <property type="term" value="F:ATP binding"/>
    <property type="evidence" value="ECO:0007669"/>
    <property type="project" value="UniProtKB-KW"/>
</dbReference>
<dbReference type="Pfam" id="PF22590">
    <property type="entry name" value="Cas3-like_C_2"/>
    <property type="match status" value="1"/>
</dbReference>
<keyword evidence="8" id="KW-0067">ATP-binding</keyword>
<dbReference type="InterPro" id="IPR038257">
    <property type="entry name" value="CRISPR-assoc_Cas3_HD_sf"/>
</dbReference>
<dbReference type="InterPro" id="IPR014001">
    <property type="entry name" value="Helicase_ATP-bd"/>
</dbReference>
<proteinExistence type="inferred from homology"/>
<dbReference type="GO" id="GO:0016787">
    <property type="term" value="F:hydrolase activity"/>
    <property type="evidence" value="ECO:0007669"/>
    <property type="project" value="UniProtKB-KW"/>
</dbReference>
<evidence type="ECO:0000256" key="7">
    <source>
        <dbReference type="ARBA" id="ARBA00022806"/>
    </source>
</evidence>
<evidence type="ECO:0000259" key="10">
    <source>
        <dbReference type="PROSITE" id="PS51643"/>
    </source>
</evidence>
<evidence type="ECO:0000256" key="4">
    <source>
        <dbReference type="ARBA" id="ARBA00022723"/>
    </source>
</evidence>
<keyword evidence="7" id="KW-0347">Helicase</keyword>
<sequence length="886" mass="96933">MDGDGATAGRPANAAGCIFWGKYDEATGRCLPLASHCLDVALVFRGLAELPAIRRALETAGERRLDDADIDRLAVLAALHDLGKANLGFQRKVFDPAAPRAGHVRELEPLFQDDALRRRFLEALGAQELLRWFDEEETLEDFLLAVWSHHGRPVAFRDSRTGAAVRAAASWRPDGGHDPMGAVAAVVAAAREAFPAAFEPPARTLPGASRFQHLYAGLVMLADWLGSHPHWFPVDRIAPDRRLPVSRQAAAGQLAAVGLDTRALQSKFATVPGEFRSRFGLEPRPLQSAVSVLDPADPANRLLIAEAETGSGKTEAALQWFATLFAAGRVDGLYFALPTRVAARELYERVAGVIARWFPDPAHRPVVVLAVPGYAQVDGVPAERLLPDPEHSRWTDDDRLRARERQWAAEHPKRFLAATVAVGTVDQALLGAVQTAHAHMRAACLARSLLVVDEVHASDTYMARLLEHLLRLHLGVGGHAMLLSATLGAHAHTRFLSAAGAATETPPLETAVRRPYPAVTRADGTLHFCGAAGTRRRVVFDLRPQAFRPDELLPELAGAMHAGARVLVVLNTVDRAIRMLRALEARPELEPRWLFAYEGLPCPHHGRFAPADRAVLDRAVSARFGKDGPRGPVILIGTQTLEQSLDLDADWLVTDLAPADVLLQRVGRLHRHRRTRPDAFREPRCTVLVPGHGSLEAGLDDRGRIARDWRALGYGSVYADLRALELTRRKLAEHPVVALPEDSRPLVEAVTHPEALAALHGDRWDAHAREIEGGELAQAVAAAGVTAVFDRPFREAEFHEAAARIRTRLGTDRLQLPLARPVRSPFGAELRELVIPGHMAPEEPDAEITVERADGGELLLRCGGRRYRYTRYGLERIADANDEPPD</sequence>
<evidence type="ECO:0000256" key="2">
    <source>
        <dbReference type="ARBA" id="ARBA00009046"/>
    </source>
</evidence>
<evidence type="ECO:0000256" key="6">
    <source>
        <dbReference type="ARBA" id="ARBA00022801"/>
    </source>
</evidence>
<dbReference type="NCBIfam" id="TIGR01596">
    <property type="entry name" value="cas3_HD"/>
    <property type="match status" value="1"/>
</dbReference>
<dbReference type="Pfam" id="PF18019">
    <property type="entry name" value="Cas3_HD"/>
    <property type="match status" value="1"/>
</dbReference>
<comment type="caution">
    <text evidence="11">The sequence shown here is derived from an EMBL/GenBank/DDBJ whole genome shotgun (WGS) entry which is preliminary data.</text>
</comment>
<feature type="domain" description="HD Cas3-type" evidence="10">
    <location>
        <begin position="26"/>
        <end position="225"/>
    </location>
</feature>
<dbReference type="EMBL" id="DRNZ01000198">
    <property type="protein sequence ID" value="HHO58147.1"/>
    <property type="molecule type" value="Genomic_DNA"/>
</dbReference>
<dbReference type="CDD" id="cd09641">
    <property type="entry name" value="Cas3''_I"/>
    <property type="match status" value="1"/>
</dbReference>
<dbReference type="Gene3D" id="3.40.50.300">
    <property type="entry name" value="P-loop containing nucleotide triphosphate hydrolases"/>
    <property type="match status" value="2"/>
</dbReference>
<dbReference type="SMART" id="SM00487">
    <property type="entry name" value="DEXDc"/>
    <property type="match status" value="1"/>
</dbReference>
<keyword evidence="3" id="KW-0540">Nuclease</keyword>
<evidence type="ECO:0000313" key="11">
    <source>
        <dbReference type="EMBL" id="HHO58147.1"/>
    </source>
</evidence>
<dbReference type="Proteomes" id="UP000886105">
    <property type="component" value="Unassembled WGS sequence"/>
</dbReference>
<dbReference type="GO" id="GO:0003724">
    <property type="term" value="F:RNA helicase activity"/>
    <property type="evidence" value="ECO:0007669"/>
    <property type="project" value="TreeGrafter"/>
</dbReference>
<protein>
    <submittedName>
        <fullName evidence="11">CRISPR-associated helicase Cas3</fullName>
    </submittedName>
</protein>
<comment type="similarity">
    <text evidence="1">In the N-terminal section; belongs to the CRISPR-associated nuclease Cas3-HD family.</text>
</comment>
<dbReference type="InterPro" id="IPR050547">
    <property type="entry name" value="DEAD_box_RNA_helicases"/>
</dbReference>
<keyword evidence="5" id="KW-0547">Nucleotide-binding</keyword>
<dbReference type="NCBIfam" id="TIGR01587">
    <property type="entry name" value="cas3_core"/>
    <property type="match status" value="1"/>
</dbReference>
<dbReference type="SUPFAM" id="SSF52540">
    <property type="entry name" value="P-loop containing nucleoside triphosphate hydrolases"/>
    <property type="match status" value="1"/>
</dbReference>
<accession>A0A7C5SQ31</accession>
<organism evidence="11">
    <name type="scientific">Oceanithermus profundus</name>
    <dbReference type="NCBI Taxonomy" id="187137"/>
    <lineage>
        <taxon>Bacteria</taxon>
        <taxon>Thermotogati</taxon>
        <taxon>Deinococcota</taxon>
        <taxon>Deinococci</taxon>
        <taxon>Thermales</taxon>
        <taxon>Thermaceae</taxon>
        <taxon>Oceanithermus</taxon>
    </lineage>
</organism>
<dbReference type="PANTHER" id="PTHR47963:SF9">
    <property type="entry name" value="CRISPR-ASSOCIATED ENDONUCLEASE_HELICASE CAS3"/>
    <property type="match status" value="1"/>
</dbReference>
<dbReference type="InterPro" id="IPR003607">
    <property type="entry name" value="HD/PDEase_dom"/>
</dbReference>
<dbReference type="InterPro" id="IPR006483">
    <property type="entry name" value="CRISPR-assoc_Cas3_HD"/>
</dbReference>
<dbReference type="SMART" id="SM00471">
    <property type="entry name" value="HDc"/>
    <property type="match status" value="1"/>
</dbReference>
<dbReference type="InterPro" id="IPR054712">
    <property type="entry name" value="Cas3-like_dom"/>
</dbReference>
<dbReference type="PANTHER" id="PTHR47963">
    <property type="entry name" value="DEAD-BOX ATP-DEPENDENT RNA HELICASE 47, MITOCHONDRIAL"/>
    <property type="match status" value="1"/>
</dbReference>
<name>A0A7C5SQ31_9DEIN</name>
<dbReference type="PROSITE" id="PS51643">
    <property type="entry name" value="HD_CAS3"/>
    <property type="match status" value="1"/>
</dbReference>
<dbReference type="GO" id="GO:0003723">
    <property type="term" value="F:RNA binding"/>
    <property type="evidence" value="ECO:0007669"/>
    <property type="project" value="TreeGrafter"/>
</dbReference>
<comment type="similarity">
    <text evidence="2">In the central section; belongs to the CRISPR-associated helicase Cas3 family.</text>
</comment>
<evidence type="ECO:0000256" key="9">
    <source>
        <dbReference type="ARBA" id="ARBA00023118"/>
    </source>
</evidence>
<dbReference type="Gene3D" id="1.10.3210.30">
    <property type="match status" value="1"/>
</dbReference>